<dbReference type="eggNOG" id="ENOG5031PIN">
    <property type="taxonomic scope" value="Bacteria"/>
</dbReference>
<evidence type="ECO:0000313" key="2">
    <source>
        <dbReference type="EMBL" id="AGX42855.1"/>
    </source>
</evidence>
<sequence>MIILIGLLLGILRDNSLSNFRRSFGFNSIMITGFIGVPIHECSHAIFALLFRHSINDIKLLQMPDENGTLGYVRHSFNPNSIYQQIGNFFIGIGPIIGGVISLLLLMKIFLPYSYSEFVKISITNRNITNLNMDIIKEILNSYYELIKTIFTSSNFKNPSFFLFLFLSICISSHISLSKADIDGASKGLGVIFIVIIILNMFGLTNYISISAIIKYNVVLTGFLLVALIFSLITYIISEILAAIIK</sequence>
<dbReference type="KEGG" id="csb:CLSA_c18700"/>
<name>U5MQI5_CLOSA</name>
<feature type="transmembrane region" description="Helical" evidence="1">
    <location>
        <begin position="29"/>
        <end position="51"/>
    </location>
</feature>
<gene>
    <name evidence="2" type="ORF">CLSA_c18700</name>
</gene>
<proteinExistence type="predicted"/>
<keyword evidence="1" id="KW-0472">Membrane</keyword>
<evidence type="ECO:0000313" key="3">
    <source>
        <dbReference type="Proteomes" id="UP000017118"/>
    </source>
</evidence>
<feature type="transmembrane region" description="Helical" evidence="1">
    <location>
        <begin position="220"/>
        <end position="245"/>
    </location>
</feature>
<feature type="transmembrane region" description="Helical" evidence="1">
    <location>
        <begin position="189"/>
        <end position="214"/>
    </location>
</feature>
<reference evidence="2 3" key="1">
    <citation type="journal article" date="2013" name="Genome Announc.">
        <title>Complete Genome Sequence of the Solvent Producer Clostridium saccharobutylicum NCP262 (DSM 13864).</title>
        <authorList>
            <person name="Poehlein A."/>
            <person name="Hartwich K."/>
            <person name="Krabben P."/>
            <person name="Ehrenreich A."/>
            <person name="Liebl W."/>
            <person name="Durre P."/>
            <person name="Gottschalk G."/>
            <person name="Daniel R."/>
        </authorList>
    </citation>
    <scope>NUCLEOTIDE SEQUENCE [LARGE SCALE GENOMIC DNA]</scope>
    <source>
        <strain evidence="2">DSM 13864</strain>
    </source>
</reference>
<feature type="transmembrane region" description="Helical" evidence="1">
    <location>
        <begin position="160"/>
        <end position="177"/>
    </location>
</feature>
<dbReference type="EMBL" id="CP006721">
    <property type="protein sequence ID" value="AGX42855.1"/>
    <property type="molecule type" value="Genomic_DNA"/>
</dbReference>
<keyword evidence="1" id="KW-1133">Transmembrane helix</keyword>
<evidence type="ECO:0000256" key="1">
    <source>
        <dbReference type="SAM" id="Phobius"/>
    </source>
</evidence>
<keyword evidence="1" id="KW-0812">Transmembrane</keyword>
<accession>U5MQI5</accession>
<organism evidence="2 3">
    <name type="scientific">Clostridium saccharobutylicum DSM 13864</name>
    <dbReference type="NCBI Taxonomy" id="1345695"/>
    <lineage>
        <taxon>Bacteria</taxon>
        <taxon>Bacillati</taxon>
        <taxon>Bacillota</taxon>
        <taxon>Clostridia</taxon>
        <taxon>Eubacteriales</taxon>
        <taxon>Clostridiaceae</taxon>
        <taxon>Clostridium</taxon>
    </lineage>
</organism>
<keyword evidence="3" id="KW-1185">Reference proteome</keyword>
<dbReference type="Proteomes" id="UP000017118">
    <property type="component" value="Chromosome"/>
</dbReference>
<dbReference type="PATRIC" id="fig|1345695.10.peg.2567"/>
<dbReference type="AlphaFoldDB" id="U5MQI5"/>
<dbReference type="HOGENOM" id="CLU_080089_0_0_9"/>
<protein>
    <submittedName>
        <fullName evidence="2">Uncharacterized protein</fullName>
    </submittedName>
</protein>
<feature type="transmembrane region" description="Helical" evidence="1">
    <location>
        <begin position="89"/>
        <end position="111"/>
    </location>
</feature>